<gene>
    <name evidence="2" type="ORF">BA890_18740</name>
</gene>
<dbReference type="PANTHER" id="PTHR12277:SF81">
    <property type="entry name" value="PROTEIN ABHD13"/>
    <property type="match status" value="1"/>
</dbReference>
<evidence type="ECO:0000259" key="1">
    <source>
        <dbReference type="Pfam" id="PF12146"/>
    </source>
</evidence>
<keyword evidence="3" id="KW-1185">Reference proteome</keyword>
<keyword evidence="2" id="KW-0378">Hydrolase</keyword>
<dbReference type="Pfam" id="PF12146">
    <property type="entry name" value="Hydrolase_4"/>
    <property type="match status" value="1"/>
</dbReference>
<feature type="domain" description="Serine aminopeptidase S33" evidence="1">
    <location>
        <begin position="68"/>
        <end position="190"/>
    </location>
</feature>
<dbReference type="RefSeq" id="WP_031779246.1">
    <property type="nucleotide sequence ID" value="NZ_CP009978.1"/>
</dbReference>
<organism evidence="2 3">
    <name type="scientific">Vibrio natriegens NBRC 15636 = ATCC 14048 = DSM 759</name>
    <dbReference type="NCBI Taxonomy" id="1219067"/>
    <lineage>
        <taxon>Bacteria</taxon>
        <taxon>Pseudomonadati</taxon>
        <taxon>Pseudomonadota</taxon>
        <taxon>Gammaproteobacteria</taxon>
        <taxon>Vibrionales</taxon>
        <taxon>Vibrionaceae</taxon>
        <taxon>Vibrio</taxon>
    </lineage>
</organism>
<dbReference type="Proteomes" id="UP000092741">
    <property type="component" value="Chromosome 2"/>
</dbReference>
<dbReference type="PROSITE" id="PS51257">
    <property type="entry name" value="PROKAR_LIPOPROTEIN"/>
    <property type="match status" value="1"/>
</dbReference>
<dbReference type="KEGG" id="vna:PN96_23245"/>
<dbReference type="AlphaFoldDB" id="A0AAN0Y853"/>
<evidence type="ECO:0000313" key="2">
    <source>
        <dbReference type="EMBL" id="ANQ15654.1"/>
    </source>
</evidence>
<evidence type="ECO:0000313" key="3">
    <source>
        <dbReference type="Proteomes" id="UP000092741"/>
    </source>
</evidence>
<proteinExistence type="predicted"/>
<dbReference type="Gene3D" id="3.40.50.1820">
    <property type="entry name" value="alpha/beta hydrolase"/>
    <property type="match status" value="1"/>
</dbReference>
<dbReference type="SUPFAM" id="SSF53474">
    <property type="entry name" value="alpha/beta-Hydrolases"/>
    <property type="match status" value="1"/>
</dbReference>
<dbReference type="InterPro" id="IPR022742">
    <property type="entry name" value="Hydrolase_4"/>
</dbReference>
<dbReference type="PANTHER" id="PTHR12277">
    <property type="entry name" value="ALPHA/BETA HYDROLASE DOMAIN-CONTAINING PROTEIN"/>
    <property type="match status" value="1"/>
</dbReference>
<dbReference type="EMBL" id="CP016346">
    <property type="protein sequence ID" value="ANQ15654.1"/>
    <property type="molecule type" value="Genomic_DNA"/>
</dbReference>
<protein>
    <submittedName>
        <fullName evidence="2">Hydrolase</fullName>
    </submittedName>
</protein>
<sequence>MERYKKATVGLLALFFLFGCESLFFWPTKNLVGSPEHFNFSKQDVYFTTEDGLKLHGWRLPDGGKSKVGTIFFLHGNAQNLSYHIANSYWLINEGWEVVIIDYRGYGLSEGEPDISSIQKDALAGYQSILSEREDNLPIIVWGQSLGATVAINMVAELSTTDKPQGLIVDSAFSSHRKIMQETLGKSWITWLFQYPLSWFVRTDYSPSLFVGQIEDVPLLIVHSERDPLINIEHAKELYELANWPKELWISEQPGHINIWDDLVWREKLVCQLGDWPDLKPMENVCEHHN</sequence>
<dbReference type="InterPro" id="IPR029058">
    <property type="entry name" value="AB_hydrolase_fold"/>
</dbReference>
<dbReference type="GO" id="GO:0016787">
    <property type="term" value="F:hydrolase activity"/>
    <property type="evidence" value="ECO:0007669"/>
    <property type="project" value="UniProtKB-KW"/>
</dbReference>
<name>A0AAN0Y853_VIBNA</name>
<accession>A0AAN0Y853</accession>
<reference evidence="2 3" key="1">
    <citation type="submission" date="2016-07" db="EMBL/GenBank/DDBJ databases">
        <title>Developing Vibrio natriegens as a novel, fast-growing host for biotechnology.</title>
        <authorList>
            <person name="Weinstock M.T."/>
            <person name="Hesek E.D."/>
            <person name="Wilson C.M."/>
            <person name="Gibson D.G."/>
        </authorList>
    </citation>
    <scope>NUCLEOTIDE SEQUENCE [LARGE SCALE GENOMIC DNA]</scope>
    <source>
        <strain evidence="2 3">ATCC 14048</strain>
    </source>
</reference>
<dbReference type="GeneID" id="70915772"/>